<evidence type="ECO:0000313" key="1">
    <source>
        <dbReference type="EMBL" id="CRL10934.1"/>
    </source>
</evidence>
<gene>
    <name evidence="1" type="ORF">NIT7321_01782</name>
</gene>
<dbReference type="EMBL" id="CVRL01000020">
    <property type="protein sequence ID" value="CRL10934.1"/>
    <property type="molecule type" value="Genomic_DNA"/>
</dbReference>
<name>A0A0H5D1M7_9RHOB</name>
<sequence length="187" mass="21625">MDVSKQQEGEKRVQELLIAPLDLMGLTKPGTMRKEQFELMRRELRQKLAYMSPQGLMSLCEWCQQHPGGKERDRFPIALHVLDQARRIEPPEAGPSPLMLKVFAHEIGQKAISEGWAPELHVWLKGNRQWPGAWTLSKIRESADEGMRRLRDIESRLARVGEVSREEEQFRQKRRAAIRACEDMVAS</sequence>
<dbReference type="RefSeq" id="WP_050673263.1">
    <property type="nucleotide sequence ID" value="NZ_CVRL01000020.1"/>
</dbReference>
<protein>
    <submittedName>
        <fullName evidence="1">Uncharacterized protein</fullName>
    </submittedName>
</protein>
<evidence type="ECO:0000313" key="2">
    <source>
        <dbReference type="Proteomes" id="UP000043764"/>
    </source>
</evidence>
<keyword evidence="2" id="KW-1185">Reference proteome</keyword>
<proteinExistence type="predicted"/>
<dbReference type="AlphaFoldDB" id="A0A0H5D1M7"/>
<accession>A0A0H5D1M7</accession>
<dbReference type="STRING" id="481446.NIT7645_00448"/>
<reference evidence="2" key="1">
    <citation type="submission" date="2015-05" db="EMBL/GenBank/DDBJ databases">
        <authorList>
            <person name="Rodrigo-Torres Lidia"/>
            <person name="Arahal R.David."/>
        </authorList>
    </citation>
    <scope>NUCLEOTIDE SEQUENCE [LARGE SCALE GENOMIC DNA]</scope>
    <source>
        <strain evidence="2">CECT 7321</strain>
    </source>
</reference>
<dbReference type="Proteomes" id="UP000043764">
    <property type="component" value="Unassembled WGS sequence"/>
</dbReference>
<organism evidence="1 2">
    <name type="scientific">Phaeobacter italicus</name>
    <dbReference type="NCBI Taxonomy" id="481446"/>
    <lineage>
        <taxon>Bacteria</taxon>
        <taxon>Pseudomonadati</taxon>
        <taxon>Pseudomonadota</taxon>
        <taxon>Alphaproteobacteria</taxon>
        <taxon>Rhodobacterales</taxon>
        <taxon>Roseobacteraceae</taxon>
        <taxon>Phaeobacter</taxon>
    </lineage>
</organism>